<reference evidence="1 2" key="1">
    <citation type="journal article" date="2023" name="Sci. Data">
        <title>Genome assembly of the Korean intertidal mud-creeper Batillaria attramentaria.</title>
        <authorList>
            <person name="Patra A.K."/>
            <person name="Ho P.T."/>
            <person name="Jun S."/>
            <person name="Lee S.J."/>
            <person name="Kim Y."/>
            <person name="Won Y.J."/>
        </authorList>
    </citation>
    <scope>NUCLEOTIDE SEQUENCE [LARGE SCALE GENOMIC DNA]</scope>
    <source>
        <strain evidence="1">Wonlab-2016</strain>
    </source>
</reference>
<proteinExistence type="predicted"/>
<evidence type="ECO:0000313" key="1">
    <source>
        <dbReference type="EMBL" id="KAK7489898.1"/>
    </source>
</evidence>
<sequence length="60" mass="6663">DGSFFKSAWPGVGNIMTSLPRPCRHANREYRVIPAMTWRITENGECAAFVSHLVLCGTLP</sequence>
<gene>
    <name evidence="1" type="ORF">BaRGS_00018920</name>
</gene>
<name>A0ABD0KSF2_9CAEN</name>
<organism evidence="1 2">
    <name type="scientific">Batillaria attramentaria</name>
    <dbReference type="NCBI Taxonomy" id="370345"/>
    <lineage>
        <taxon>Eukaryota</taxon>
        <taxon>Metazoa</taxon>
        <taxon>Spiralia</taxon>
        <taxon>Lophotrochozoa</taxon>
        <taxon>Mollusca</taxon>
        <taxon>Gastropoda</taxon>
        <taxon>Caenogastropoda</taxon>
        <taxon>Sorbeoconcha</taxon>
        <taxon>Cerithioidea</taxon>
        <taxon>Batillariidae</taxon>
        <taxon>Batillaria</taxon>
    </lineage>
</organism>
<dbReference type="Proteomes" id="UP001519460">
    <property type="component" value="Unassembled WGS sequence"/>
</dbReference>
<dbReference type="EMBL" id="JACVVK020000133">
    <property type="protein sequence ID" value="KAK7489898.1"/>
    <property type="molecule type" value="Genomic_DNA"/>
</dbReference>
<feature type="non-terminal residue" evidence="1">
    <location>
        <position position="60"/>
    </location>
</feature>
<keyword evidence="2" id="KW-1185">Reference proteome</keyword>
<accession>A0ABD0KSF2</accession>
<protein>
    <submittedName>
        <fullName evidence="1">Uncharacterized protein</fullName>
    </submittedName>
</protein>
<dbReference type="AlphaFoldDB" id="A0ABD0KSF2"/>
<evidence type="ECO:0000313" key="2">
    <source>
        <dbReference type="Proteomes" id="UP001519460"/>
    </source>
</evidence>
<feature type="non-terminal residue" evidence="1">
    <location>
        <position position="1"/>
    </location>
</feature>
<comment type="caution">
    <text evidence="1">The sequence shown here is derived from an EMBL/GenBank/DDBJ whole genome shotgun (WGS) entry which is preliminary data.</text>
</comment>